<sequence length="396" mass="40539">MSAERVRAATRVCYACGAETTAPAVRCDCGEPLWLPESTDATSTDASGMWRHAGLLPVDSPGGVADAVGDTPLVAPDSVADFAGVNLSLKLEGHAPTGSFKDRGSALAVAAVEAGYAGDVRAVGTVSHGNMAMSTAAFAASADLPCVVLVPDDIPESRLGVIAQYDPTIVRVDGDYGRLYERSLELGREHDIAFLNSDVPLRVEGQKTTAVEVCLDAVPDAIVMPVSSGGHASGAWKAVRELHAAGRIDQIPELHFVQASPCAPIAAAFERGDETVAPVDGKETIAYSIANADPPSGNRVLAAARDTGGTITSVDDDATRAALETLAQAGISVETSCAVALAGTRKLVRSGRLAPDADVTAVMTGTGLKDASGSADTAHATVDRLDAVLDEVGADR</sequence>
<accession>A0A5N5U864</accession>
<dbReference type="GO" id="GO:0009097">
    <property type="term" value="P:isoleucine biosynthetic process"/>
    <property type="evidence" value="ECO:0007669"/>
    <property type="project" value="TreeGrafter"/>
</dbReference>
<name>A0A5N5U864_9EURY</name>
<evidence type="ECO:0000256" key="3">
    <source>
        <dbReference type="ARBA" id="ARBA00023239"/>
    </source>
</evidence>
<gene>
    <name evidence="5" type="ORF">DM867_06215</name>
</gene>
<evidence type="ECO:0000256" key="1">
    <source>
        <dbReference type="ARBA" id="ARBA00001933"/>
    </source>
</evidence>
<keyword evidence="3" id="KW-0456">Lyase</keyword>
<dbReference type="GO" id="GO:0003941">
    <property type="term" value="F:L-serine ammonia-lyase activity"/>
    <property type="evidence" value="ECO:0007669"/>
    <property type="project" value="TreeGrafter"/>
</dbReference>
<keyword evidence="6" id="KW-1185">Reference proteome</keyword>
<dbReference type="InterPro" id="IPR036052">
    <property type="entry name" value="TrpB-like_PALP_sf"/>
</dbReference>
<comment type="caution">
    <text evidence="5">The sequence shown here is derived from an EMBL/GenBank/DDBJ whole genome shotgun (WGS) entry which is preliminary data.</text>
</comment>
<protein>
    <submittedName>
        <fullName evidence="5">Pyridoxal-phosphate dependent enzyme</fullName>
    </submittedName>
</protein>
<evidence type="ECO:0000313" key="6">
    <source>
        <dbReference type="Proteomes" id="UP000326865"/>
    </source>
</evidence>
<dbReference type="SUPFAM" id="SSF53686">
    <property type="entry name" value="Tryptophan synthase beta subunit-like PLP-dependent enzymes"/>
    <property type="match status" value="1"/>
</dbReference>
<comment type="cofactor">
    <cofactor evidence="1">
        <name>pyridoxal 5'-phosphate</name>
        <dbReference type="ChEBI" id="CHEBI:597326"/>
    </cofactor>
</comment>
<evidence type="ECO:0000313" key="5">
    <source>
        <dbReference type="EMBL" id="KAB7514707.1"/>
    </source>
</evidence>
<dbReference type="RefSeq" id="WP_152133949.1">
    <property type="nucleotide sequence ID" value="NZ_QKKZ01000002.1"/>
</dbReference>
<dbReference type="EMBL" id="QKKZ01000002">
    <property type="protein sequence ID" value="KAB7514707.1"/>
    <property type="molecule type" value="Genomic_DNA"/>
</dbReference>
<proteinExistence type="predicted"/>
<dbReference type="GO" id="GO:0004794">
    <property type="term" value="F:threonine deaminase activity"/>
    <property type="evidence" value="ECO:0007669"/>
    <property type="project" value="TreeGrafter"/>
</dbReference>
<dbReference type="GO" id="GO:0006567">
    <property type="term" value="P:L-threonine catabolic process"/>
    <property type="evidence" value="ECO:0007669"/>
    <property type="project" value="TreeGrafter"/>
</dbReference>
<feature type="domain" description="Tryptophan synthase beta chain-like PALP" evidence="4">
    <location>
        <begin position="65"/>
        <end position="365"/>
    </location>
</feature>
<evidence type="ECO:0000256" key="2">
    <source>
        <dbReference type="ARBA" id="ARBA00022898"/>
    </source>
</evidence>
<reference evidence="5 6" key="1">
    <citation type="submission" date="2019-10" db="EMBL/GenBank/DDBJ databases">
        <title>Unraveling microbial dark matter from salterns through culturing: the case of the genus Halosegnis.</title>
        <authorList>
            <person name="Duran-Viseras A."/>
            <person name="Andrei A.-S."/>
            <person name="Vera-Gargallo B."/>
            <person name="Ghai R."/>
            <person name="Sanchez-Porro C."/>
            <person name="Ventosa A."/>
        </authorList>
    </citation>
    <scope>NUCLEOTIDE SEQUENCE [LARGE SCALE GENOMIC DNA]</scope>
    <source>
        <strain evidence="5 6">F18-79</strain>
    </source>
</reference>
<dbReference type="PANTHER" id="PTHR48078">
    <property type="entry name" value="THREONINE DEHYDRATASE, MITOCHONDRIAL-RELATED"/>
    <property type="match status" value="1"/>
</dbReference>
<organism evidence="5 6">
    <name type="scientific">Halosegnis rubeus</name>
    <dbReference type="NCBI Taxonomy" id="2212850"/>
    <lineage>
        <taxon>Archaea</taxon>
        <taxon>Methanobacteriati</taxon>
        <taxon>Methanobacteriota</taxon>
        <taxon>Stenosarchaea group</taxon>
        <taxon>Halobacteria</taxon>
        <taxon>Halobacteriales</taxon>
        <taxon>Natronomonadaceae</taxon>
        <taxon>Halosegnis</taxon>
    </lineage>
</organism>
<evidence type="ECO:0000259" key="4">
    <source>
        <dbReference type="Pfam" id="PF00291"/>
    </source>
</evidence>
<dbReference type="InterPro" id="IPR001926">
    <property type="entry name" value="TrpB-like_PALP"/>
</dbReference>
<dbReference type="PANTHER" id="PTHR48078:SF6">
    <property type="entry name" value="L-THREONINE DEHYDRATASE CATABOLIC TDCB"/>
    <property type="match status" value="1"/>
</dbReference>
<dbReference type="Proteomes" id="UP000326865">
    <property type="component" value="Unassembled WGS sequence"/>
</dbReference>
<dbReference type="InterPro" id="IPR050147">
    <property type="entry name" value="Ser/Thr_Dehydratase"/>
</dbReference>
<dbReference type="Gene3D" id="3.40.50.1100">
    <property type="match status" value="2"/>
</dbReference>
<keyword evidence="2" id="KW-0663">Pyridoxal phosphate</keyword>
<dbReference type="Pfam" id="PF00291">
    <property type="entry name" value="PALP"/>
    <property type="match status" value="1"/>
</dbReference>
<dbReference type="GO" id="GO:0006565">
    <property type="term" value="P:L-serine catabolic process"/>
    <property type="evidence" value="ECO:0007669"/>
    <property type="project" value="TreeGrafter"/>
</dbReference>
<dbReference type="AlphaFoldDB" id="A0A5N5U864"/>